<organism evidence="1 2">
    <name type="scientific">Alkaliphilus peptidifermentans DSM 18978</name>
    <dbReference type="NCBI Taxonomy" id="1120976"/>
    <lineage>
        <taxon>Bacteria</taxon>
        <taxon>Bacillati</taxon>
        <taxon>Bacillota</taxon>
        <taxon>Clostridia</taxon>
        <taxon>Peptostreptococcales</taxon>
        <taxon>Natronincolaceae</taxon>
        <taxon>Alkaliphilus</taxon>
    </lineage>
</organism>
<dbReference type="RefSeq" id="WP_091545234.1">
    <property type="nucleotide sequence ID" value="NZ_FMUS01000021.1"/>
</dbReference>
<dbReference type="EMBL" id="FMUS01000021">
    <property type="protein sequence ID" value="SCY90958.1"/>
    <property type="molecule type" value="Genomic_DNA"/>
</dbReference>
<evidence type="ECO:0000313" key="2">
    <source>
        <dbReference type="Proteomes" id="UP000198636"/>
    </source>
</evidence>
<keyword evidence="2" id="KW-1185">Reference proteome</keyword>
<accession>A0A1G5JT78</accession>
<dbReference type="AlphaFoldDB" id="A0A1G5JT78"/>
<protein>
    <recommendedName>
        <fullName evidence="3">Aspartate/glutamate racemase family protein</fullName>
    </recommendedName>
</protein>
<name>A0A1G5JT78_9FIRM</name>
<proteinExistence type="predicted"/>
<dbReference type="NCBIfam" id="NF005679">
    <property type="entry name" value="PRK07475.1"/>
    <property type="match status" value="1"/>
</dbReference>
<evidence type="ECO:0008006" key="3">
    <source>
        <dbReference type="Google" id="ProtNLM"/>
    </source>
</evidence>
<dbReference type="STRING" id="1120976.SAMN03080606_02999"/>
<dbReference type="OrthoDB" id="1676875at2"/>
<dbReference type="Proteomes" id="UP000198636">
    <property type="component" value="Unassembled WGS sequence"/>
</dbReference>
<evidence type="ECO:0000313" key="1">
    <source>
        <dbReference type="EMBL" id="SCY90958.1"/>
    </source>
</evidence>
<sequence length="243" mass="26430">MIYYAKPGQVSYGEAIGIILLDSVAPFIPGDVANATTYSFPVRFRRVPGLTVKRILSHDLTALDAVLEAGLELKREGVRAITSDCGFMALYQKQLVDQLKLPVFLSSLLQVPFMERLIAANEKIGIITVNSNALSEGILELCGAALPGRIAIQGLQNASYFSSAFIEEVGELDFKKVETEVVAAATSMIKKDPTIKLILLECSVLPPYGSAIQMATGLPVFDFVTMINYIYSVVVKNRVTGFM</sequence>
<reference evidence="1 2" key="1">
    <citation type="submission" date="2016-10" db="EMBL/GenBank/DDBJ databases">
        <authorList>
            <person name="de Groot N.N."/>
        </authorList>
    </citation>
    <scope>NUCLEOTIDE SEQUENCE [LARGE SCALE GENOMIC DNA]</scope>
    <source>
        <strain evidence="1 2">DSM 18978</strain>
    </source>
</reference>
<gene>
    <name evidence="1" type="ORF">SAMN03080606_02999</name>
</gene>